<gene>
    <name evidence="2" type="ORF">QUF54_07060</name>
</gene>
<reference evidence="2" key="1">
    <citation type="submission" date="2023-06" db="EMBL/GenBank/DDBJ databases">
        <title>Uncultivated large filamentous bacteria from sulfidic sediments reveal new species and different genomic features in energy metabolism and defense.</title>
        <authorList>
            <person name="Fonseca A."/>
        </authorList>
    </citation>
    <scope>NUCLEOTIDE SEQUENCE</scope>
    <source>
        <strain evidence="2">HSG4</strain>
    </source>
</reference>
<evidence type="ECO:0000313" key="3">
    <source>
        <dbReference type="Proteomes" id="UP001171945"/>
    </source>
</evidence>
<name>A0ABT7VU78_9GAMM</name>
<evidence type="ECO:0000313" key="2">
    <source>
        <dbReference type="EMBL" id="MDM8563095.1"/>
    </source>
</evidence>
<comment type="caution">
    <text evidence="2">The sequence shown here is derived from an EMBL/GenBank/DDBJ whole genome shotgun (WGS) entry which is preliminary data.</text>
</comment>
<accession>A0ABT7VU78</accession>
<dbReference type="Proteomes" id="UP001171945">
    <property type="component" value="Unassembled WGS sequence"/>
</dbReference>
<evidence type="ECO:0000256" key="1">
    <source>
        <dbReference type="SAM" id="SignalP"/>
    </source>
</evidence>
<protein>
    <submittedName>
        <fullName evidence="2">Uncharacterized protein</fullName>
    </submittedName>
</protein>
<keyword evidence="1" id="KW-0732">Signal</keyword>
<dbReference type="EMBL" id="JAUCGM010000447">
    <property type="protein sequence ID" value="MDM8563095.1"/>
    <property type="molecule type" value="Genomic_DNA"/>
</dbReference>
<keyword evidence="3" id="KW-1185">Reference proteome</keyword>
<feature type="chain" id="PRO_5045526891" evidence="1">
    <location>
        <begin position="40"/>
        <end position="359"/>
    </location>
</feature>
<organism evidence="2 3">
    <name type="scientific">Candidatus Marithioploca araucensis</name>
    <dbReference type="NCBI Taxonomy" id="70273"/>
    <lineage>
        <taxon>Bacteria</taxon>
        <taxon>Pseudomonadati</taxon>
        <taxon>Pseudomonadota</taxon>
        <taxon>Gammaproteobacteria</taxon>
        <taxon>Thiotrichales</taxon>
        <taxon>Thiotrichaceae</taxon>
        <taxon>Candidatus Marithioploca</taxon>
    </lineage>
</organism>
<proteinExistence type="predicted"/>
<feature type="signal peptide" evidence="1">
    <location>
        <begin position="1"/>
        <end position="39"/>
    </location>
</feature>
<sequence length="359" mass="39476">MNVKKHVLVTKQNSSLGAIARTSCLFVAVSLAASPVAFAAPTDAVDLTAAPVGNAEEVLDKPLPDLGTTVIVPGDEPDAPLVEESPKEAAPDIEPEPIVEEEPPIEAAPLPKGELCKLAIQRQAVVEAISEGIALDEIAEIYDYCSPPVKDVFESDDPEAKLVEGLESDTKAGNRAALSLDAITSVSVYPKYSSHYEELGDCGYHPQRREFVCPVKIKRQYGYGGKPPCPSNNCQNRGSFEWVQICVYYPNFSPIPSPVATEQEQTCSDSKFMNYYGWRKVNTSAVHVHDEQYGAHPPWDYAVVVQADPRLHRHLVQGRTLYARAVLSWGWPVSTNNACSPQVGWFWGDIDWMRIRLDP</sequence>